<proteinExistence type="inferred from homology"/>
<organism evidence="7 8">
    <name type="scientific">Aquisalinus flavus</name>
    <dbReference type="NCBI Taxonomy" id="1526572"/>
    <lineage>
        <taxon>Bacteria</taxon>
        <taxon>Pseudomonadati</taxon>
        <taxon>Pseudomonadota</taxon>
        <taxon>Alphaproteobacteria</taxon>
        <taxon>Parvularculales</taxon>
        <taxon>Parvularculaceae</taxon>
        <taxon>Aquisalinus</taxon>
    </lineage>
</organism>
<name>A0A8J2V5G2_9PROT</name>
<evidence type="ECO:0000259" key="6">
    <source>
        <dbReference type="Pfam" id="PF00884"/>
    </source>
</evidence>
<gene>
    <name evidence="7" type="ORF">GCM10011342_20400</name>
</gene>
<reference evidence="7" key="2">
    <citation type="submission" date="2020-09" db="EMBL/GenBank/DDBJ databases">
        <authorList>
            <person name="Sun Q."/>
            <person name="Zhou Y."/>
        </authorList>
    </citation>
    <scope>NUCLEOTIDE SEQUENCE</scope>
    <source>
        <strain evidence="7">CGMCC 1.12921</strain>
    </source>
</reference>
<dbReference type="CDD" id="cd16146">
    <property type="entry name" value="ARS_like"/>
    <property type="match status" value="1"/>
</dbReference>
<dbReference type="PROSITE" id="PS51257">
    <property type="entry name" value="PROKAR_LIPOPROTEIN"/>
    <property type="match status" value="1"/>
</dbReference>
<dbReference type="RefSeq" id="WP_241440290.1">
    <property type="nucleotide sequence ID" value="NZ_CP042288.1"/>
</dbReference>
<dbReference type="GO" id="GO:0004065">
    <property type="term" value="F:arylsulfatase activity"/>
    <property type="evidence" value="ECO:0007669"/>
    <property type="project" value="TreeGrafter"/>
</dbReference>
<feature type="signal peptide" evidence="5">
    <location>
        <begin position="1"/>
        <end position="17"/>
    </location>
</feature>
<keyword evidence="5" id="KW-0732">Signal</keyword>
<dbReference type="Gene3D" id="3.30.1120.10">
    <property type="match status" value="1"/>
</dbReference>
<evidence type="ECO:0000256" key="3">
    <source>
        <dbReference type="ARBA" id="ARBA00022801"/>
    </source>
</evidence>
<dbReference type="InterPro" id="IPR024607">
    <property type="entry name" value="Sulfatase_CS"/>
</dbReference>
<accession>A0A8J2V5G2</accession>
<keyword evidence="4" id="KW-0106">Calcium</keyword>
<dbReference type="InterPro" id="IPR000917">
    <property type="entry name" value="Sulfatase_N"/>
</dbReference>
<keyword evidence="3" id="KW-0378">Hydrolase</keyword>
<dbReference type="InterPro" id="IPR050738">
    <property type="entry name" value="Sulfatase"/>
</dbReference>
<dbReference type="SUPFAM" id="SSF53649">
    <property type="entry name" value="Alkaline phosphatase-like"/>
    <property type="match status" value="1"/>
</dbReference>
<dbReference type="Gene3D" id="3.40.720.10">
    <property type="entry name" value="Alkaline Phosphatase, subunit A"/>
    <property type="match status" value="1"/>
</dbReference>
<dbReference type="AlphaFoldDB" id="A0A8J2V5G2"/>
<dbReference type="Proteomes" id="UP000613582">
    <property type="component" value="Unassembled WGS sequence"/>
</dbReference>
<feature type="domain" description="Sulfatase N-terminal" evidence="6">
    <location>
        <begin position="38"/>
        <end position="365"/>
    </location>
</feature>
<evidence type="ECO:0000313" key="7">
    <source>
        <dbReference type="EMBL" id="GGD11519.1"/>
    </source>
</evidence>
<dbReference type="PANTHER" id="PTHR42693">
    <property type="entry name" value="ARYLSULFATASE FAMILY MEMBER"/>
    <property type="match status" value="1"/>
</dbReference>
<evidence type="ECO:0000313" key="8">
    <source>
        <dbReference type="Proteomes" id="UP000613582"/>
    </source>
</evidence>
<dbReference type="EMBL" id="BMGH01000001">
    <property type="protein sequence ID" value="GGD11519.1"/>
    <property type="molecule type" value="Genomic_DNA"/>
</dbReference>
<keyword evidence="2" id="KW-0479">Metal-binding</keyword>
<comment type="similarity">
    <text evidence="1">Belongs to the sulfatase family.</text>
</comment>
<feature type="chain" id="PRO_5035195849" evidence="5">
    <location>
        <begin position="18"/>
        <end position="619"/>
    </location>
</feature>
<dbReference type="PROSITE" id="PS00523">
    <property type="entry name" value="SULFATASE_1"/>
    <property type="match status" value="1"/>
</dbReference>
<keyword evidence="8" id="KW-1185">Reference proteome</keyword>
<dbReference type="InterPro" id="IPR017850">
    <property type="entry name" value="Alkaline_phosphatase_core_sf"/>
</dbReference>
<reference evidence="7" key="1">
    <citation type="journal article" date="2014" name="Int. J. Syst. Evol. Microbiol.">
        <title>Complete genome sequence of Corynebacterium casei LMG S-19264T (=DSM 44701T), isolated from a smear-ripened cheese.</title>
        <authorList>
            <consortium name="US DOE Joint Genome Institute (JGI-PGF)"/>
            <person name="Walter F."/>
            <person name="Albersmeier A."/>
            <person name="Kalinowski J."/>
            <person name="Ruckert C."/>
        </authorList>
    </citation>
    <scope>NUCLEOTIDE SEQUENCE</scope>
    <source>
        <strain evidence="7">CGMCC 1.12921</strain>
    </source>
</reference>
<sequence>MKKITAFTFGLVISACAASEQPADAISAQTSENAGEAPHVVLIMTDDQGYGDVGYTGNPLIRTPHIDALAGESARFTDFHVDPTCSPTRAALMTGQNSLRAGVWHTIMGRSLLPTEQVTIAEVLQGAGYATGIFGKWHLGDNYPFRPEDQGFEHTVIHGGGGVGQTPDYWGNTQFDDTYFVNSEPVGFTGNSTDVWFDEAEKFITGAAEEGRPSFTYLSLNAPHRPWRAPDEYIAPYLEAGLPAPMAKFYAMITHIDDRVGALREYLLKLEDGRDVVFIFMTDNGSAFHFNETYYQGNPETVSIQLAGDSGWQPNAGMRGYKASVYEGGHRVPLLISGPGIEGGRDIDVLSAHYDLYPTLLELAGLEVSGMDIDGVSLAPVLRGEAEAVGERAIVVTNQRVFDPDPGRPVAVLTEDWRYVANEPTGSEALFAIAEDPAQQSDVASAHPEVIAEMRAVIETWWDDAAATGFPTQRLPVGTPGVGTVRLTAMDWMEAPSTDAVPWFPGFQPPAAEIGYESWLQREEEFPPLPWYLTVETPGSYEIEVFVHDAPAAMPAGKDHAILEVDGQRHVVPVHGHASSARFTVDLNAGDARMLTWFADTPDGDNPLPAMYVYVTKVD</sequence>
<dbReference type="Pfam" id="PF00884">
    <property type="entry name" value="Sulfatase"/>
    <property type="match status" value="1"/>
</dbReference>
<dbReference type="GO" id="GO:0046872">
    <property type="term" value="F:metal ion binding"/>
    <property type="evidence" value="ECO:0007669"/>
    <property type="project" value="UniProtKB-KW"/>
</dbReference>
<protein>
    <submittedName>
        <fullName evidence="7">N-acetylgalactosamine-6-sulfatase</fullName>
    </submittedName>
</protein>
<dbReference type="PANTHER" id="PTHR42693:SF53">
    <property type="entry name" value="ENDO-4-O-SULFATASE"/>
    <property type="match status" value="1"/>
</dbReference>
<comment type="caution">
    <text evidence="7">The sequence shown here is derived from an EMBL/GenBank/DDBJ whole genome shotgun (WGS) entry which is preliminary data.</text>
</comment>
<evidence type="ECO:0000256" key="4">
    <source>
        <dbReference type="ARBA" id="ARBA00022837"/>
    </source>
</evidence>
<evidence type="ECO:0000256" key="1">
    <source>
        <dbReference type="ARBA" id="ARBA00008779"/>
    </source>
</evidence>
<evidence type="ECO:0000256" key="2">
    <source>
        <dbReference type="ARBA" id="ARBA00022723"/>
    </source>
</evidence>
<evidence type="ECO:0000256" key="5">
    <source>
        <dbReference type="SAM" id="SignalP"/>
    </source>
</evidence>